<dbReference type="EMBL" id="KP231537">
    <property type="protein sequence ID" value="AKR76179.1"/>
    <property type="molecule type" value="Genomic_DNA"/>
</dbReference>
<dbReference type="Proteomes" id="UP000170800">
    <property type="component" value="Segment"/>
</dbReference>
<dbReference type="EMBL" id="KY012057">
    <property type="protein sequence ID" value="ATG30778.1"/>
    <property type="molecule type" value="Genomic_DNA"/>
</dbReference>
<evidence type="ECO:0000313" key="19">
    <source>
        <dbReference type="Proteomes" id="UP000320702"/>
    </source>
</evidence>
<dbReference type="InterPro" id="IPR033704">
    <property type="entry name" value="dUTPase_trimeric"/>
</dbReference>
<comment type="function">
    <text evidence="1">This enzyme is involved in nucleotide metabolism: it produces dUMP, the immediate precursor of thymidine nucleotides and it decreases the intracellular concentration of dUTP so that uracil cannot be incorporated into DNA.</text>
</comment>
<accession>A0A096ZH25</accession>
<keyword evidence="5" id="KW-0546">Nucleotide metabolism</keyword>
<evidence type="ECO:0000313" key="10">
    <source>
        <dbReference type="EMBL" id="AOE47738.1"/>
    </source>
</evidence>
<dbReference type="EMBL" id="KU497449">
    <property type="protein sequence ID" value="ANP93623.1"/>
    <property type="molecule type" value="Genomic_DNA"/>
</dbReference>
<feature type="domain" description="dUTPase-like" evidence="6">
    <location>
        <begin position="26"/>
        <end position="151"/>
    </location>
</feature>
<evidence type="ECO:0000313" key="12">
    <source>
        <dbReference type="EMBL" id="ATG30778.1"/>
    </source>
</evidence>
<evidence type="ECO:0000259" key="6">
    <source>
        <dbReference type="Pfam" id="PF00692"/>
    </source>
</evidence>
<evidence type="ECO:0000313" key="9">
    <source>
        <dbReference type="EMBL" id="ANP93623.1"/>
    </source>
</evidence>
<organism evidence="7 16">
    <name type="scientific">Fowl aviadenovirus D</name>
    <dbReference type="NCBI Taxonomy" id="190064"/>
    <lineage>
        <taxon>Viruses</taxon>
        <taxon>Varidnaviria</taxon>
        <taxon>Bamfordvirae</taxon>
        <taxon>Preplasmiviricota</taxon>
        <taxon>Polisuviricotina</taxon>
        <taxon>Pharingeaviricetes</taxon>
        <taxon>Rowavirales</taxon>
        <taxon>Adenoviridae</taxon>
        <taxon>Aviadenovirus</taxon>
        <taxon>Aviadenovirus gallinae</taxon>
    </lineage>
</organism>
<dbReference type="Proteomes" id="UP000167495">
    <property type="component" value="Genome"/>
</dbReference>
<evidence type="ECO:0000256" key="4">
    <source>
        <dbReference type="ARBA" id="ARBA00022801"/>
    </source>
</evidence>
<dbReference type="EMBL" id="KU746335">
    <property type="protein sequence ID" value="AOS50994.1"/>
    <property type="molecule type" value="Genomic_DNA"/>
</dbReference>
<accession>A0A096ZH34</accession>
<evidence type="ECO:0000313" key="16">
    <source>
        <dbReference type="Proteomes" id="UP000170800"/>
    </source>
</evidence>
<reference evidence="13 20" key="7">
    <citation type="journal article" date="2019" name="Viruses">
        <title>Fowl Adenovirus (FAdV) Recombination with Intertypic Crossovers in Genomes of FAdV-D and FAdV-E, Displaying Hybrid Serological Phenotypes.</title>
        <authorList>
            <person name="Schachner A."/>
            <person name="Gonzalez G."/>
            <person name="Endler L."/>
            <person name="Ito K."/>
            <person name="Hess M."/>
        </authorList>
    </citation>
    <scope>NUCLEOTIDE SEQUENCE [LARGE SCALE GENOMIC DNA]</scope>
    <source>
        <strain evidence="13 20">380-CORR</strain>
    </source>
</reference>
<dbReference type="Proteomes" id="UP000426292">
    <property type="component" value="Segment"/>
</dbReference>
<dbReference type="NCBIfam" id="NF001862">
    <property type="entry name" value="PRK00601.1"/>
    <property type="match status" value="1"/>
</dbReference>
<dbReference type="EMBL" id="KM096546">
    <property type="protein sequence ID" value="AIS19836.1"/>
    <property type="molecule type" value="Genomic_DNA"/>
</dbReference>
<dbReference type="NCBIfam" id="TIGR00576">
    <property type="entry name" value="dut"/>
    <property type="match status" value="1"/>
</dbReference>
<evidence type="ECO:0000256" key="3">
    <source>
        <dbReference type="ARBA" id="ARBA00012379"/>
    </source>
</evidence>
<keyword evidence="4" id="KW-0378">Hydrolase</keyword>
<reference evidence="11 17" key="6">
    <citation type="submission" date="2016-02" db="EMBL/GenBank/DDBJ databases">
        <title>Complete Genome Sequence of a Non-Pathogenic Strain of Fowl Adenovirus Serotype 11: Minimal genomic differences observed between Pathogenic and Non-pathogenic virus.</title>
        <authorList>
            <person name="Absalon A.E."/>
            <person name="Morales-Garzon A."/>
            <person name="Cortes-Espinosa D.V."/>
            <person name="Garcia Barrera L.J."/>
            <person name="Vera-Hernandez P.F."/>
            <person name="Lucio-Decanini E."/>
        </authorList>
    </citation>
    <scope>NUCLEOTIDE SEQUENCE [LARGE SCALE GENOMIC DNA]</scope>
    <source>
        <strain evidence="11">MX95-S11</strain>
    </source>
</reference>
<dbReference type="Gene3D" id="2.70.40.10">
    <property type="match status" value="1"/>
</dbReference>
<dbReference type="RefSeq" id="AP_000367.1">
    <property type="nucleotide sequence ID" value="AC_000013.1"/>
</dbReference>
<reference evidence="9 14" key="5">
    <citation type="submission" date="2016-01" db="EMBL/GenBank/DDBJ databases">
        <title>Pathogenesis and genome characterization of Fowl adenovirus type D.</title>
        <authorList>
            <person name="Wang J."/>
            <person name="Li H."/>
            <person name="Liu S."/>
        </authorList>
    </citation>
    <scope>NUCLEOTIDE SEQUENCE [LARGE SCALE GENOMIC DNA]</scope>
    <source>
        <strain evidence="12">JL/1407</strain>
        <strain evidence="9">LN/1507</strain>
    </source>
</reference>
<dbReference type="InterPro" id="IPR008181">
    <property type="entry name" value="dUTPase"/>
</dbReference>
<evidence type="ECO:0000313" key="15">
    <source>
        <dbReference type="Proteomes" id="UP000167495"/>
    </source>
</evidence>
<dbReference type="GeneID" id="1476567"/>
<name>A0A096ZH25_9ADEN</name>
<dbReference type="Proteomes" id="UP000101075">
    <property type="component" value="Segment"/>
</dbReference>
<dbReference type="EMBL" id="KM096545">
    <property type="protein sequence ID" value="AIS19817.1"/>
    <property type="molecule type" value="Genomic_DNA"/>
</dbReference>
<dbReference type="Pfam" id="PF00692">
    <property type="entry name" value="dUTPase"/>
    <property type="match status" value="1"/>
</dbReference>
<dbReference type="InterPro" id="IPR036157">
    <property type="entry name" value="dUTPase-like_sf"/>
</dbReference>
<dbReference type="SUPFAM" id="SSF51283">
    <property type="entry name" value="dUTPase-like"/>
    <property type="match status" value="1"/>
</dbReference>
<evidence type="ECO:0000313" key="8">
    <source>
        <dbReference type="EMBL" id="AKR76179.1"/>
    </source>
</evidence>
<evidence type="ECO:0000313" key="11">
    <source>
        <dbReference type="EMBL" id="AOS50994.1"/>
    </source>
</evidence>
<dbReference type="RefSeq" id="NP_050279.1">
    <property type="nucleotide sequence ID" value="NC_000899.1"/>
</dbReference>
<dbReference type="CDD" id="cd07557">
    <property type="entry name" value="trimeric_dUTPase"/>
    <property type="match status" value="1"/>
</dbReference>
<reference evidence="8" key="1">
    <citation type="submission" date="2014-12" db="EMBL/GenBank/DDBJ databases">
        <authorList>
            <person name="Jaenicke S."/>
        </authorList>
    </citation>
    <scope>NUCLEOTIDE SEQUENCE</scope>
    <source>
        <strain evidence="8">ON NP2</strain>
    </source>
</reference>
<evidence type="ECO:0000313" key="13">
    <source>
        <dbReference type="EMBL" id="QGQ63215.1"/>
    </source>
</evidence>
<dbReference type="OrthoDB" id="12539at10239"/>
<dbReference type="GO" id="GO:0000287">
    <property type="term" value="F:magnesium ion binding"/>
    <property type="evidence" value="ECO:0007669"/>
    <property type="project" value="InterPro"/>
</dbReference>
<protein>
    <recommendedName>
        <fullName evidence="3">dUTP diphosphatase</fullName>
        <ecNumber evidence="3">3.6.1.23</ecNumber>
    </recommendedName>
</protein>
<dbReference type="SMR" id="A0A096ZH25"/>
<dbReference type="EC" id="3.6.1.23" evidence="3"/>
<evidence type="ECO:0000256" key="5">
    <source>
        <dbReference type="ARBA" id="ARBA00023080"/>
    </source>
</evidence>
<reference evidence="10" key="3">
    <citation type="submission" date="2015-12" db="EMBL/GenBank/DDBJ databases">
        <authorList>
            <person name="Shamseldin A."/>
            <person name="Moawad H."/>
            <person name="Abd El-Rahim W.M."/>
            <person name="Sadowsky M.J."/>
        </authorList>
    </citation>
    <scope>NUCLEOTIDE SEQUENCE</scope>
    <source>
        <strain evidence="10">ON P2</strain>
    </source>
</reference>
<dbReference type="Proteomes" id="UP000320702">
    <property type="component" value="Segment"/>
</dbReference>
<reference evidence="15 16" key="2">
    <citation type="journal article" date="2015" name="PLoS ONE">
        <title>Pathogenicity and Complete Genome Characterization of Fowl Adenoviruses Isolated from Chickens Associated with Inclusion Body Hepatitis and Hydropericardium Syndrome in China.</title>
        <authorList>
            <person name="Zhao J."/>
            <person name="Zhong Q."/>
            <person name="Zhao Y."/>
            <person name="Hu Y.X."/>
            <person name="Zhang G.Z."/>
        </authorList>
    </citation>
    <scope>NUCLEOTIDE SEQUENCE [LARGE SCALE GENOMIC DNA]</scope>
    <source>
        <strain evidence="7">HBQ12</strain>
    </source>
</reference>
<evidence type="ECO:0000313" key="7">
    <source>
        <dbReference type="EMBL" id="AIS19817.1"/>
    </source>
</evidence>
<dbReference type="KEGG" id="vg:1476567"/>
<evidence type="ECO:0000313" key="20">
    <source>
        <dbReference type="Proteomes" id="UP000426292"/>
    </source>
</evidence>
<evidence type="ECO:0000313" key="18">
    <source>
        <dbReference type="Proteomes" id="UP000319846"/>
    </source>
</evidence>
<dbReference type="Proteomes" id="UP000319532">
    <property type="component" value="Genome"/>
</dbReference>
<evidence type="ECO:0000256" key="2">
    <source>
        <dbReference type="ARBA" id="ARBA00006581"/>
    </source>
</evidence>
<evidence type="ECO:0000313" key="17">
    <source>
        <dbReference type="Proteomes" id="UP000319532"/>
    </source>
</evidence>
<comment type="similarity">
    <text evidence="2">Belongs to the dUTPase family.</text>
</comment>
<evidence type="ECO:0000256" key="1">
    <source>
        <dbReference type="ARBA" id="ARBA00003495"/>
    </source>
</evidence>
<evidence type="ECO:0000313" key="14">
    <source>
        <dbReference type="Proteomes" id="UP000101075"/>
    </source>
</evidence>
<dbReference type="PANTHER" id="PTHR11241">
    <property type="entry name" value="DEOXYURIDINE 5'-TRIPHOSPHATE NUCLEOTIDOHYDROLASE"/>
    <property type="match status" value="1"/>
</dbReference>
<dbReference type="EMBL" id="KU310942">
    <property type="protein sequence ID" value="AOE47738.1"/>
    <property type="molecule type" value="Genomic_DNA"/>
</dbReference>
<proteinExistence type="inferred from homology"/>
<dbReference type="Proteomes" id="UP000318276">
    <property type="component" value="Segment"/>
</dbReference>
<dbReference type="GO" id="GO:0006226">
    <property type="term" value="P:dUMP biosynthetic process"/>
    <property type="evidence" value="ECO:0007669"/>
    <property type="project" value="InterPro"/>
</dbReference>
<reference evidence="18 19" key="4">
    <citation type="journal article" date="2016" name="Can. J. Microbiol.">
        <title>Molecular characterization of pathogenic and nonpathogenic fowl aviadenovirus serotype 11 isolates.</title>
        <authorList>
            <person name="Slaine P.D."/>
            <person name="Ackford J.G."/>
            <person name="Kropinski A.M."/>
            <person name="Kozak R.A."/>
            <person name="Krell P.J."/>
            <person name="Nagy E."/>
        </authorList>
    </citation>
    <scope>NUCLEOTIDE SEQUENCE [LARGE SCALE GENOMIC DNA]</scope>
    <source>
        <strain evidence="8">ON NP2</strain>
        <strain evidence="10">ON P2</strain>
    </source>
</reference>
<dbReference type="PANTHER" id="PTHR11241:SF0">
    <property type="entry name" value="DEOXYURIDINE 5'-TRIPHOSPHATE NUCLEOTIDOHYDROLASE"/>
    <property type="match status" value="1"/>
</dbReference>
<sequence>MSFDSGCPPTPPVKLLFKKHSPFAVTPQRATSGAAGYDLCSSADVVVPPKSRSLIPTDLSFQFPRGVYGRIAPRSGLAVKFFIDVGAGVIDSDYRGIVSVLLFNFSDHNFNVRRGDRIAQLILERHLTPDLEERSGLDETARGAAGFGSTGGFDTGVCPSSFS</sequence>
<dbReference type="EMBL" id="MK572873">
    <property type="protein sequence ID" value="QGQ63215.1"/>
    <property type="molecule type" value="Genomic_DNA"/>
</dbReference>
<dbReference type="InterPro" id="IPR029054">
    <property type="entry name" value="dUTPase-like"/>
</dbReference>
<dbReference type="GO" id="GO:0004170">
    <property type="term" value="F:dUTP diphosphatase activity"/>
    <property type="evidence" value="ECO:0007669"/>
    <property type="project" value="UniProtKB-EC"/>
</dbReference>
<dbReference type="Proteomes" id="UP000319846">
    <property type="component" value="Segment"/>
</dbReference>
<dbReference type="GO" id="GO:0046081">
    <property type="term" value="P:dUTP catabolic process"/>
    <property type="evidence" value="ECO:0007669"/>
    <property type="project" value="InterPro"/>
</dbReference>